<feature type="chain" id="PRO_5047136322" description="LPXTG cell wall anchor domain-containing protein" evidence="3">
    <location>
        <begin position="27"/>
        <end position="96"/>
    </location>
</feature>
<keyword evidence="3" id="KW-0732">Signal</keyword>
<feature type="signal peptide" evidence="3">
    <location>
        <begin position="1"/>
        <end position="26"/>
    </location>
</feature>
<evidence type="ECO:0000256" key="1">
    <source>
        <dbReference type="SAM" id="MobiDB-lite"/>
    </source>
</evidence>
<dbReference type="Proteomes" id="UP001156441">
    <property type="component" value="Unassembled WGS sequence"/>
</dbReference>
<dbReference type="RefSeq" id="WP_260193960.1">
    <property type="nucleotide sequence ID" value="NZ_JAFFZE010000017.1"/>
</dbReference>
<evidence type="ECO:0000256" key="3">
    <source>
        <dbReference type="SAM" id="SignalP"/>
    </source>
</evidence>
<keyword evidence="2" id="KW-1133">Transmembrane helix</keyword>
<organism evidence="4 5">
    <name type="scientific">Actinophytocola gossypii</name>
    <dbReference type="NCBI Taxonomy" id="2812003"/>
    <lineage>
        <taxon>Bacteria</taxon>
        <taxon>Bacillati</taxon>
        <taxon>Actinomycetota</taxon>
        <taxon>Actinomycetes</taxon>
        <taxon>Pseudonocardiales</taxon>
        <taxon>Pseudonocardiaceae</taxon>
    </lineage>
</organism>
<gene>
    <name evidence="4" type="ORF">JT362_23930</name>
</gene>
<feature type="transmembrane region" description="Helical" evidence="2">
    <location>
        <begin position="69"/>
        <end position="88"/>
    </location>
</feature>
<dbReference type="EMBL" id="JAFFZE010000017">
    <property type="protein sequence ID" value="MCT2586172.1"/>
    <property type="molecule type" value="Genomic_DNA"/>
</dbReference>
<evidence type="ECO:0000313" key="4">
    <source>
        <dbReference type="EMBL" id="MCT2586172.1"/>
    </source>
</evidence>
<keyword evidence="2" id="KW-0472">Membrane</keyword>
<proteinExistence type="predicted"/>
<keyword evidence="5" id="KW-1185">Reference proteome</keyword>
<evidence type="ECO:0000256" key="2">
    <source>
        <dbReference type="SAM" id="Phobius"/>
    </source>
</evidence>
<protein>
    <recommendedName>
        <fullName evidence="6">LPXTG cell wall anchor domain-containing protein</fullName>
    </recommendedName>
</protein>
<comment type="caution">
    <text evidence="4">The sequence shown here is derived from an EMBL/GenBank/DDBJ whole genome shotgun (WGS) entry which is preliminary data.</text>
</comment>
<keyword evidence="2" id="KW-0812">Transmembrane</keyword>
<accession>A0ABT2JE73</accession>
<name>A0ABT2JE73_9PSEU</name>
<evidence type="ECO:0000313" key="5">
    <source>
        <dbReference type="Proteomes" id="UP001156441"/>
    </source>
</evidence>
<reference evidence="4 5" key="1">
    <citation type="submission" date="2021-02" db="EMBL/GenBank/DDBJ databases">
        <title>Actinophytocola xerophila sp. nov., isolated from soil of cotton cropping field.</title>
        <authorList>
            <person name="Huang R."/>
            <person name="Chen X."/>
            <person name="Ge X."/>
            <person name="Liu W."/>
        </authorList>
    </citation>
    <scope>NUCLEOTIDE SEQUENCE [LARGE SCALE GENOMIC DNA]</scope>
    <source>
        <strain evidence="4 5">S1-96</strain>
    </source>
</reference>
<sequence length="96" mass="10042">MRSASRLVIVALSVFVLALPALPAAASTVVFEQQPPSTAPANPDDTAPAGPSLEPADTEAEQSEQQRKIVLGVASVVLVGIVVWGRSVRRKRAKAK</sequence>
<feature type="compositionally biased region" description="Low complexity" evidence="1">
    <location>
        <begin position="32"/>
        <end position="51"/>
    </location>
</feature>
<evidence type="ECO:0008006" key="6">
    <source>
        <dbReference type="Google" id="ProtNLM"/>
    </source>
</evidence>
<feature type="region of interest" description="Disordered" evidence="1">
    <location>
        <begin position="32"/>
        <end position="64"/>
    </location>
</feature>